<feature type="compositionally biased region" description="Low complexity" evidence="2">
    <location>
        <begin position="60"/>
        <end position="78"/>
    </location>
</feature>
<feature type="region of interest" description="Disordered" evidence="2">
    <location>
        <begin position="155"/>
        <end position="211"/>
    </location>
</feature>
<reference evidence="5" key="2">
    <citation type="submission" date="2021-09" db="EMBL/GenBank/DDBJ databases">
        <authorList>
            <person name="Gilroy R."/>
        </authorList>
    </citation>
    <scope>NUCLEOTIDE SEQUENCE</scope>
    <source>
        <strain evidence="5">ChiGjej5B5-7349</strain>
    </source>
</reference>
<dbReference type="Pfam" id="PF11611">
    <property type="entry name" value="DUF4352"/>
    <property type="match status" value="1"/>
</dbReference>
<dbReference type="InterPro" id="IPR029050">
    <property type="entry name" value="Immunoprotect_excell_Ig-like"/>
</dbReference>
<evidence type="ECO:0000259" key="4">
    <source>
        <dbReference type="Pfam" id="PF11611"/>
    </source>
</evidence>
<keyword evidence="3" id="KW-1133">Transmembrane helix</keyword>
<feature type="compositionally biased region" description="Acidic residues" evidence="2">
    <location>
        <begin position="176"/>
        <end position="201"/>
    </location>
</feature>
<feature type="transmembrane region" description="Helical" evidence="3">
    <location>
        <begin position="133"/>
        <end position="154"/>
    </location>
</feature>
<evidence type="ECO:0000256" key="3">
    <source>
        <dbReference type="SAM" id="Phobius"/>
    </source>
</evidence>
<dbReference type="InterPro" id="IPR029051">
    <property type="entry name" value="DUF4352"/>
</dbReference>
<dbReference type="EMBL" id="DYUK01000215">
    <property type="protein sequence ID" value="HJG80710.1"/>
    <property type="molecule type" value="Genomic_DNA"/>
</dbReference>
<keyword evidence="3" id="KW-0812">Transmembrane</keyword>
<dbReference type="AlphaFoldDB" id="A0A921SNR7"/>
<feature type="compositionally biased region" description="Low complexity" evidence="2">
    <location>
        <begin position="24"/>
        <end position="53"/>
    </location>
</feature>
<feature type="domain" description="DUF4352" evidence="4">
    <location>
        <begin position="207"/>
        <end position="331"/>
    </location>
</feature>
<organism evidence="5 6">
    <name type="scientific">Brevibacterium senegalense</name>
    <dbReference type="NCBI Taxonomy" id="1033736"/>
    <lineage>
        <taxon>Bacteria</taxon>
        <taxon>Bacillati</taxon>
        <taxon>Actinomycetota</taxon>
        <taxon>Actinomycetes</taxon>
        <taxon>Micrococcales</taxon>
        <taxon>Brevibacteriaceae</taxon>
        <taxon>Brevibacterium</taxon>
    </lineage>
</organism>
<protein>
    <submittedName>
        <fullName evidence="5">DUF4352 domain-containing protein</fullName>
    </submittedName>
</protein>
<name>A0A921SNR7_9MICO</name>
<feature type="region of interest" description="Disordered" evidence="2">
    <location>
        <begin position="1"/>
        <end position="125"/>
    </location>
</feature>
<proteinExistence type="predicted"/>
<keyword evidence="3" id="KW-0472">Membrane</keyword>
<evidence type="ECO:0000313" key="6">
    <source>
        <dbReference type="Proteomes" id="UP000784435"/>
    </source>
</evidence>
<sequence>MSQLQQPGSTGPHGHPAPDHQALGQHPGQSGQYSGQPGQPGQQAPQYGAPAYGSGPQHDGTQYGGPQQYPAPQGSAPQHSGPPQYGDAPQYGSGPAAPGPYPPQGAFPQHGTQHGTGPAQPGRKPKKPLLKRWWFWVLAVLALFTVIGIAGGGGDESATDTAGSDQAADSQSAEEAPADEDAAAEDDADDTADQAAEDSADEAPAAYGLGDAVPTGDWEITVSNVESGVSQVGDQYLNSTAQGQYILVDVEVKNTGSEPTYFFEDDVKLLDDAGNTYATDSEASLYTTESGDVFLLEEINPSNTASGVLVFDVPADASPNVLEFQGGIFDTPAEVALD</sequence>
<evidence type="ECO:0000256" key="1">
    <source>
        <dbReference type="ARBA" id="ARBA00022729"/>
    </source>
</evidence>
<feature type="compositionally biased region" description="Low complexity" evidence="2">
    <location>
        <begin position="159"/>
        <end position="175"/>
    </location>
</feature>
<accession>A0A921SNR7</accession>
<evidence type="ECO:0000313" key="5">
    <source>
        <dbReference type="EMBL" id="HJG80710.1"/>
    </source>
</evidence>
<comment type="caution">
    <text evidence="5">The sequence shown here is derived from an EMBL/GenBank/DDBJ whole genome shotgun (WGS) entry which is preliminary data.</text>
</comment>
<evidence type="ECO:0000256" key="2">
    <source>
        <dbReference type="SAM" id="MobiDB-lite"/>
    </source>
</evidence>
<dbReference type="Proteomes" id="UP000784435">
    <property type="component" value="Unassembled WGS sequence"/>
</dbReference>
<keyword evidence="1" id="KW-0732">Signal</keyword>
<reference evidence="5" key="1">
    <citation type="journal article" date="2021" name="PeerJ">
        <title>Extensive microbial diversity within the chicken gut microbiome revealed by metagenomics and culture.</title>
        <authorList>
            <person name="Gilroy R."/>
            <person name="Ravi A."/>
            <person name="Getino M."/>
            <person name="Pursley I."/>
            <person name="Horton D.L."/>
            <person name="Alikhan N.F."/>
            <person name="Baker D."/>
            <person name="Gharbi K."/>
            <person name="Hall N."/>
            <person name="Watson M."/>
            <person name="Adriaenssens E.M."/>
            <person name="Foster-Nyarko E."/>
            <person name="Jarju S."/>
            <person name="Secka A."/>
            <person name="Antonio M."/>
            <person name="Oren A."/>
            <person name="Chaudhuri R.R."/>
            <person name="La Ragione R."/>
            <person name="Hildebrand F."/>
            <person name="Pallen M.J."/>
        </authorList>
    </citation>
    <scope>NUCLEOTIDE SEQUENCE</scope>
    <source>
        <strain evidence="5">ChiGjej5B5-7349</strain>
    </source>
</reference>
<gene>
    <name evidence="5" type="ORF">K8V08_09905</name>
</gene>
<dbReference type="Gene3D" id="2.60.40.1240">
    <property type="match status" value="1"/>
</dbReference>